<name>A0A437MD55_9PROT</name>
<dbReference type="Pfam" id="PF03738">
    <property type="entry name" value="GSP_synth"/>
    <property type="match status" value="1"/>
</dbReference>
<evidence type="ECO:0000256" key="2">
    <source>
        <dbReference type="ARBA" id="ARBA00022723"/>
    </source>
</evidence>
<dbReference type="SUPFAM" id="SSF52440">
    <property type="entry name" value="PreATP-grasp domain"/>
    <property type="match status" value="1"/>
</dbReference>
<evidence type="ECO:0000256" key="1">
    <source>
        <dbReference type="ARBA" id="ARBA00022598"/>
    </source>
</evidence>
<comment type="caution">
    <text evidence="7">The sequence shown here is derived from an EMBL/GenBank/DDBJ whole genome shotgun (WGS) entry which is preliminary data.</text>
</comment>
<sequence length="388" mass="43870">MQRHEIPPRADWQRRIEAVGLAYHSDGQEPGPGGGLFWHEGAYWSLSEAEVDALDDATAELHARCLDAVDHLVNREPEALTRDFALPDWFAAALSESWRRGDPALMGRMDLAFDDRTGAIALLEYNADTPTLAIETAVAQWYWLQDAFPDADQFNSLHEKLLARFQWLGRLMNGQPLHFAAYPDLPEEWLHSTYYRDLAEQAGIRAIPIALESVGFDGEGFRGEEGEEIRFLHKLYPWEWAIKDEFGRQLAGDRTGVLEPPWKALLSDKAILPVLHKLFPQHPNILPAFMGRLGDRPGAWVEKPCLGREGANIRLSRDGFTEEQTDGEYGGADARFITQARAVIPEKNGWHAVIGSWVVGEETGGIIFREARERVMRETSRVVPHLFR</sequence>
<keyword evidence="2" id="KW-0479">Metal-binding</keyword>
<protein>
    <submittedName>
        <fullName evidence="7">Glutathionylspermidine synthase family protein</fullName>
    </submittedName>
</protein>
<keyword evidence="4" id="KW-0067">ATP-binding</keyword>
<dbReference type="SUPFAM" id="SSF56059">
    <property type="entry name" value="Glutathione synthetase ATP-binding domain-like"/>
    <property type="match status" value="1"/>
</dbReference>
<dbReference type="AlphaFoldDB" id="A0A437MD55"/>
<gene>
    <name evidence="7" type="ORF">EOD42_15270</name>
</gene>
<keyword evidence="8" id="KW-1185">Reference proteome</keyword>
<evidence type="ECO:0000256" key="5">
    <source>
        <dbReference type="ARBA" id="ARBA00022842"/>
    </source>
</evidence>
<dbReference type="Proteomes" id="UP000282957">
    <property type="component" value="Unassembled WGS sequence"/>
</dbReference>
<accession>A0A437MD55</accession>
<dbReference type="InterPro" id="IPR005494">
    <property type="entry name" value="GSPS_pre-ATP-grasp-like_dom"/>
</dbReference>
<dbReference type="EMBL" id="SACL01000005">
    <property type="protein sequence ID" value="RVT95568.1"/>
    <property type="molecule type" value="Genomic_DNA"/>
</dbReference>
<keyword evidence="5" id="KW-0460">Magnesium</keyword>
<evidence type="ECO:0000256" key="3">
    <source>
        <dbReference type="ARBA" id="ARBA00022741"/>
    </source>
</evidence>
<dbReference type="RefSeq" id="WP_127788427.1">
    <property type="nucleotide sequence ID" value="NZ_SACL01000005.1"/>
</dbReference>
<evidence type="ECO:0000256" key="4">
    <source>
        <dbReference type="ARBA" id="ARBA00022840"/>
    </source>
</evidence>
<evidence type="ECO:0000313" key="7">
    <source>
        <dbReference type="EMBL" id="RVT95568.1"/>
    </source>
</evidence>
<evidence type="ECO:0000259" key="6">
    <source>
        <dbReference type="Pfam" id="PF03738"/>
    </source>
</evidence>
<proteinExistence type="predicted"/>
<keyword evidence="3" id="KW-0547">Nucleotide-binding</keyword>
<feature type="domain" description="Glutathionylspermidine synthase pre-ATP-grasp-like" evidence="6">
    <location>
        <begin position="12"/>
        <end position="386"/>
    </location>
</feature>
<dbReference type="GO" id="GO:0005524">
    <property type="term" value="F:ATP binding"/>
    <property type="evidence" value="ECO:0007669"/>
    <property type="project" value="UniProtKB-KW"/>
</dbReference>
<dbReference type="GO" id="GO:0046872">
    <property type="term" value="F:metal ion binding"/>
    <property type="evidence" value="ECO:0007669"/>
    <property type="project" value="UniProtKB-KW"/>
</dbReference>
<dbReference type="Gene3D" id="3.30.1490.330">
    <property type="match status" value="1"/>
</dbReference>
<keyword evidence="1" id="KW-0436">Ligase</keyword>
<dbReference type="GO" id="GO:0016874">
    <property type="term" value="F:ligase activity"/>
    <property type="evidence" value="ECO:0007669"/>
    <property type="project" value="UniProtKB-KW"/>
</dbReference>
<evidence type="ECO:0000313" key="8">
    <source>
        <dbReference type="Proteomes" id="UP000282957"/>
    </source>
</evidence>
<reference evidence="7 8" key="1">
    <citation type="submission" date="2019-01" db="EMBL/GenBank/DDBJ databases">
        <authorList>
            <person name="Chen W.-M."/>
        </authorList>
    </citation>
    <scope>NUCLEOTIDE SEQUENCE [LARGE SCALE GENOMIC DNA]</scope>
    <source>
        <strain evidence="7 8">CCP-6</strain>
    </source>
</reference>
<dbReference type="OrthoDB" id="9765517at2"/>
<dbReference type="InterPro" id="IPR016185">
    <property type="entry name" value="PreATP-grasp_dom_sf"/>
</dbReference>
<organism evidence="7 8">
    <name type="scientific">Rhodovarius crocodyli</name>
    <dbReference type="NCBI Taxonomy" id="1979269"/>
    <lineage>
        <taxon>Bacteria</taxon>
        <taxon>Pseudomonadati</taxon>
        <taxon>Pseudomonadota</taxon>
        <taxon>Alphaproteobacteria</taxon>
        <taxon>Acetobacterales</taxon>
        <taxon>Roseomonadaceae</taxon>
        <taxon>Rhodovarius</taxon>
    </lineage>
</organism>